<evidence type="ECO:0000313" key="5">
    <source>
        <dbReference type="Proteomes" id="UP000182312"/>
    </source>
</evidence>
<dbReference type="AlphaFoldDB" id="A0A099EZH4"/>
<evidence type="ECO:0000313" key="3">
    <source>
        <dbReference type="EMBL" id="SFA58964.1"/>
    </source>
</evidence>
<proteinExistence type="predicted"/>
<reference evidence="3 5" key="3">
    <citation type="submission" date="2016-10" db="EMBL/GenBank/DDBJ databases">
        <authorList>
            <person name="de Groot N.N."/>
        </authorList>
    </citation>
    <scope>NUCLEOTIDE SEQUENCE [LARGE SCALE GENOMIC DNA]</scope>
    <source>
        <strain evidence="3 5">CGMCC 1.6117</strain>
    </source>
</reference>
<dbReference type="Proteomes" id="UP000182312">
    <property type="component" value="Unassembled WGS sequence"/>
</dbReference>
<accession>A0A099EZH4</accession>
<dbReference type="EMBL" id="JRKN01000022">
    <property type="protein sequence ID" value="KGJ03383.1"/>
    <property type="molecule type" value="Genomic_DNA"/>
</dbReference>
<keyword evidence="2" id="KW-0966">Cell projection</keyword>
<name>A0A099EZH4_9RHOB</name>
<dbReference type="eggNOG" id="COG1344">
    <property type="taxonomic scope" value="Bacteria"/>
</dbReference>
<reference evidence="2 4" key="2">
    <citation type="submission" date="2014-10" db="EMBL/GenBank/DDBJ databases">
        <title>Paracoccus sanguinis sp. nov., isolated from clinical specimens of New York State patients.</title>
        <authorList>
            <person name="Mingle L.A."/>
            <person name="Cole J.A."/>
            <person name="Lapierre P."/>
            <person name="Musser K.A."/>
        </authorList>
    </citation>
    <scope>NUCLEOTIDE SEQUENCE [LARGE SCALE GENOMIC DNA]</scope>
    <source>
        <strain evidence="2 4">JCM 14014</strain>
    </source>
</reference>
<feature type="domain" description="Flagellin C-terminal" evidence="1">
    <location>
        <begin position="260"/>
        <end position="338"/>
    </location>
</feature>
<evidence type="ECO:0000259" key="1">
    <source>
        <dbReference type="Pfam" id="PF00700"/>
    </source>
</evidence>
<dbReference type="OrthoDB" id="7312911at2"/>
<dbReference type="Pfam" id="PF00700">
    <property type="entry name" value="Flagellin_C"/>
    <property type="match status" value="1"/>
</dbReference>
<dbReference type="SUPFAM" id="SSF64518">
    <property type="entry name" value="Phase 1 flagellin"/>
    <property type="match status" value="1"/>
</dbReference>
<dbReference type="Proteomes" id="UP000029846">
    <property type="component" value="Unassembled WGS sequence"/>
</dbReference>
<gene>
    <name evidence="2" type="ORF">IT41_14550</name>
    <name evidence="3" type="ORF">SAMN04487972_12250</name>
</gene>
<dbReference type="STRING" id="376733.SAMN04487972_12250"/>
<keyword evidence="2" id="KW-0969">Cilium</keyword>
<evidence type="ECO:0000313" key="4">
    <source>
        <dbReference type="Proteomes" id="UP000029846"/>
    </source>
</evidence>
<sequence>MTSYPSIGDQSRPYQLRLSQYFLKSKLERLTKEATTGIKNDIPSALKGDLSRIAHIESRLTVLNTYQQNASEALSMFDAMQNTLERIQISVDETGPSLLSEAGGSSEDMLRLRADAISEDFRSIVGALNTSSSGRHLLSGAKTDTAPLGDFETMVAELNATVAGASSANDIVARIDAWFDAPAGAGGFTDNVYQGSASGSTELAVSADRTVGSSLTANSSQLRNTLKGMAIMTYLAKSGASLDSATIRELFTVSGLRLVSASTDLTSARAQIGIQQSAASQAQARNAAESSSLSVTRLRLIGADPYETATALQEAEASIQNLYTLTARLARLSLTDYLS</sequence>
<keyword evidence="2" id="KW-0282">Flagellum</keyword>
<evidence type="ECO:0000313" key="2">
    <source>
        <dbReference type="EMBL" id="KGJ03383.1"/>
    </source>
</evidence>
<dbReference type="RefSeq" id="WP_036742559.1">
    <property type="nucleotide sequence ID" value="NZ_FOJO01000022.1"/>
</dbReference>
<dbReference type="InterPro" id="IPR046358">
    <property type="entry name" value="Flagellin_C"/>
</dbReference>
<reference evidence="2 4" key="1">
    <citation type="submission" date="2014-09" db="EMBL/GenBank/DDBJ databases">
        <authorList>
            <person name="McGinnis J.M."/>
            <person name="Wolfgang W.J."/>
        </authorList>
    </citation>
    <scope>NUCLEOTIDE SEQUENCE [LARGE SCALE GENOMIC DNA]</scope>
    <source>
        <strain evidence="2 4">JCM 14014</strain>
    </source>
</reference>
<dbReference type="Gene3D" id="1.20.1330.10">
    <property type="entry name" value="f41 fragment of flagellin, N-terminal domain"/>
    <property type="match status" value="1"/>
</dbReference>
<organism evidence="2 4">
    <name type="scientific">Paracoccus halophilus</name>
    <dbReference type="NCBI Taxonomy" id="376733"/>
    <lineage>
        <taxon>Bacteria</taxon>
        <taxon>Pseudomonadati</taxon>
        <taxon>Pseudomonadota</taxon>
        <taxon>Alphaproteobacteria</taxon>
        <taxon>Rhodobacterales</taxon>
        <taxon>Paracoccaceae</taxon>
        <taxon>Paracoccus</taxon>
    </lineage>
</organism>
<keyword evidence="4" id="KW-1185">Reference proteome</keyword>
<protein>
    <submittedName>
        <fullName evidence="2">Flagellar hook protein</fullName>
    </submittedName>
    <submittedName>
        <fullName evidence="3">Flagellar hook-associated protein 3 FlgL</fullName>
    </submittedName>
</protein>
<dbReference type="EMBL" id="FOJO01000022">
    <property type="protein sequence ID" value="SFA58964.1"/>
    <property type="molecule type" value="Genomic_DNA"/>
</dbReference>